<keyword evidence="2" id="KW-1185">Reference proteome</keyword>
<evidence type="ECO:0000313" key="2">
    <source>
        <dbReference type="Proteomes" id="UP000759443"/>
    </source>
</evidence>
<dbReference type="Proteomes" id="UP000759443">
    <property type="component" value="Unassembled WGS sequence"/>
</dbReference>
<comment type="caution">
    <text evidence="1">The sequence shown here is derived from an EMBL/GenBank/DDBJ whole genome shotgun (WGS) entry which is preliminary data.</text>
</comment>
<sequence>MDQARLTPIYSDYVPCLTEGDCTRLGELADNDIVHNGLKLALVFNRACSNGTSDISDLCFETDRLHESDAVERAVQETIRDAAIALS</sequence>
<name>A0ABS4E478_9HYPH</name>
<proteinExistence type="predicted"/>
<evidence type="ECO:0000313" key="1">
    <source>
        <dbReference type="EMBL" id="MBP1852755.1"/>
    </source>
</evidence>
<gene>
    <name evidence="1" type="ORF">J2Z17_004214</name>
</gene>
<dbReference type="RefSeq" id="WP_209947859.1">
    <property type="nucleotide sequence ID" value="NZ_JAGGJU010000013.1"/>
</dbReference>
<reference evidence="1 2" key="1">
    <citation type="submission" date="2021-03" db="EMBL/GenBank/DDBJ databases">
        <title>Genomic Encyclopedia of Type Strains, Phase IV (KMG-IV): sequencing the most valuable type-strain genomes for metagenomic binning, comparative biology and taxonomic classification.</title>
        <authorList>
            <person name="Goeker M."/>
        </authorList>
    </citation>
    <scope>NUCLEOTIDE SEQUENCE [LARGE SCALE GENOMIC DNA]</scope>
    <source>
        <strain evidence="1 2">DSM 21600</strain>
    </source>
</reference>
<protein>
    <submittedName>
        <fullName evidence="1">Ester cyclase</fullName>
    </submittedName>
</protein>
<dbReference type="EMBL" id="JAGGJU010000013">
    <property type="protein sequence ID" value="MBP1852755.1"/>
    <property type="molecule type" value="Genomic_DNA"/>
</dbReference>
<organism evidence="1 2">
    <name type="scientific">Rhizobium halophytocola</name>
    <dbReference type="NCBI Taxonomy" id="735519"/>
    <lineage>
        <taxon>Bacteria</taxon>
        <taxon>Pseudomonadati</taxon>
        <taxon>Pseudomonadota</taxon>
        <taxon>Alphaproteobacteria</taxon>
        <taxon>Hyphomicrobiales</taxon>
        <taxon>Rhizobiaceae</taxon>
        <taxon>Rhizobium/Agrobacterium group</taxon>
        <taxon>Rhizobium</taxon>
    </lineage>
</organism>
<accession>A0ABS4E478</accession>